<organism evidence="2">
    <name type="scientific">Blastocystis hominis</name>
    <dbReference type="NCBI Taxonomy" id="12968"/>
    <lineage>
        <taxon>Eukaryota</taxon>
        <taxon>Sar</taxon>
        <taxon>Stramenopiles</taxon>
        <taxon>Bigyra</taxon>
        <taxon>Opalozoa</taxon>
        <taxon>Opalinata</taxon>
        <taxon>Blastocystidae</taxon>
        <taxon>Blastocystis</taxon>
    </lineage>
</organism>
<evidence type="ECO:0000313" key="2">
    <source>
        <dbReference type="EMBL" id="CBK19772.2"/>
    </source>
</evidence>
<accession>D8LVD3</accession>
<dbReference type="Pfam" id="PF00651">
    <property type="entry name" value="BTB"/>
    <property type="match status" value="1"/>
</dbReference>
<dbReference type="EMBL" id="FN668638">
    <property type="protein sequence ID" value="CBK19772.2"/>
    <property type="molecule type" value="Genomic_DNA"/>
</dbReference>
<dbReference type="PROSITE" id="PS50097">
    <property type="entry name" value="BTB"/>
    <property type="match status" value="1"/>
</dbReference>
<dbReference type="OrthoDB" id="249087at2759"/>
<dbReference type="InterPro" id="IPR011333">
    <property type="entry name" value="SKP1/BTB/POZ_sf"/>
</dbReference>
<dbReference type="InterPro" id="IPR000210">
    <property type="entry name" value="BTB/POZ_dom"/>
</dbReference>
<dbReference type="SUPFAM" id="SSF54695">
    <property type="entry name" value="POZ domain"/>
    <property type="match status" value="1"/>
</dbReference>
<name>D8LVD3_BLAHO</name>
<dbReference type="GeneID" id="24917508"/>
<reference evidence="2" key="1">
    <citation type="submission" date="2010-02" db="EMBL/GenBank/DDBJ databases">
        <title>Sequencing and annotation of the Blastocystis hominis genome.</title>
        <authorList>
            <person name="Wincker P."/>
        </authorList>
    </citation>
    <scope>NUCLEOTIDE SEQUENCE</scope>
    <source>
        <strain evidence="2">Singapore isolate B</strain>
    </source>
</reference>
<dbReference type="Gene3D" id="3.30.710.10">
    <property type="entry name" value="Potassium Channel Kv1.1, Chain A"/>
    <property type="match status" value="1"/>
</dbReference>
<sequence length="102" mass="11642">MEDTVILVSKDNISFHVSKRLLIEYSGLFRTLFANKVESIDNEKKDDPVVFHVSEINSDILTLVIDYLQLKDKKQGEMSLSDFPIEPSKILDVMSAALFFDC</sequence>
<gene>
    <name evidence="2" type="ORF">GSBLH_T00000190001</name>
</gene>
<keyword evidence="3" id="KW-1185">Reference proteome</keyword>
<evidence type="ECO:0000313" key="3">
    <source>
        <dbReference type="Proteomes" id="UP000008312"/>
    </source>
</evidence>
<dbReference type="RefSeq" id="XP_012893820.1">
    <property type="nucleotide sequence ID" value="XM_013038366.1"/>
</dbReference>
<dbReference type="Proteomes" id="UP000008312">
    <property type="component" value="Unassembled WGS sequence"/>
</dbReference>
<dbReference type="InParanoid" id="D8LVD3"/>
<protein>
    <recommendedName>
        <fullName evidence="1">BTB domain-containing protein</fullName>
    </recommendedName>
</protein>
<evidence type="ECO:0000259" key="1">
    <source>
        <dbReference type="PROSITE" id="PS50097"/>
    </source>
</evidence>
<dbReference type="AlphaFoldDB" id="D8LVD3"/>
<feature type="domain" description="BTB" evidence="1">
    <location>
        <begin position="2"/>
        <end position="68"/>
    </location>
</feature>
<proteinExistence type="predicted"/>